<evidence type="ECO:0000256" key="8">
    <source>
        <dbReference type="ARBA" id="ARBA00022989"/>
    </source>
</evidence>
<keyword evidence="11" id="KW-0325">Glycoprotein</keyword>
<feature type="transmembrane region" description="Helical" evidence="12">
    <location>
        <begin position="966"/>
        <end position="984"/>
    </location>
</feature>
<dbReference type="Pfam" id="PF08263">
    <property type="entry name" value="LRRNT_2"/>
    <property type="match status" value="1"/>
</dbReference>
<dbReference type="PANTHER" id="PTHR48052">
    <property type="entry name" value="UNNAMED PRODUCT"/>
    <property type="match status" value="1"/>
</dbReference>
<evidence type="ECO:0000256" key="10">
    <source>
        <dbReference type="ARBA" id="ARBA00023170"/>
    </source>
</evidence>
<accession>A0A484KU36</accession>
<evidence type="ECO:0000256" key="9">
    <source>
        <dbReference type="ARBA" id="ARBA00023136"/>
    </source>
</evidence>
<keyword evidence="7" id="KW-0677">Repeat</keyword>
<dbReference type="PANTHER" id="PTHR48052:SF8">
    <property type="entry name" value="LRR RECEPTOR-LIKE SERINE_THREONINE-PROTEIN KINASE FLS2"/>
    <property type="match status" value="1"/>
</dbReference>
<keyword evidence="9 12" id="KW-0472">Membrane</keyword>
<keyword evidence="4" id="KW-0433">Leucine-rich repeat</keyword>
<reference evidence="14 15" key="1">
    <citation type="submission" date="2018-04" db="EMBL/GenBank/DDBJ databases">
        <authorList>
            <person name="Vogel A."/>
        </authorList>
    </citation>
    <scope>NUCLEOTIDE SEQUENCE [LARGE SCALE GENOMIC DNA]</scope>
</reference>
<dbReference type="Gene3D" id="3.80.10.10">
    <property type="entry name" value="Ribonuclease Inhibitor"/>
    <property type="match status" value="5"/>
</dbReference>
<keyword evidence="5 12" id="KW-0812">Transmembrane</keyword>
<dbReference type="GO" id="GO:0051707">
    <property type="term" value="P:response to other organism"/>
    <property type="evidence" value="ECO:0007669"/>
    <property type="project" value="UniProtKB-ARBA"/>
</dbReference>
<evidence type="ECO:0000256" key="7">
    <source>
        <dbReference type="ARBA" id="ARBA00022737"/>
    </source>
</evidence>
<dbReference type="Pfam" id="PF13855">
    <property type="entry name" value="LRR_8"/>
    <property type="match status" value="1"/>
</dbReference>
<keyword evidence="8 12" id="KW-1133">Transmembrane helix</keyword>
<feature type="domain" description="Leucine-rich repeat-containing N-terminal plant-type" evidence="13">
    <location>
        <begin position="2"/>
        <end position="37"/>
    </location>
</feature>
<evidence type="ECO:0000256" key="12">
    <source>
        <dbReference type="SAM" id="Phobius"/>
    </source>
</evidence>
<dbReference type="FunFam" id="3.80.10.10:FF:000111">
    <property type="entry name" value="LRR receptor-like serine/threonine-protein kinase ERECTA"/>
    <property type="match status" value="1"/>
</dbReference>
<gene>
    <name evidence="14" type="ORF">CCAM_LOCUS9180</name>
</gene>
<comment type="subcellular location">
    <subcellularLocation>
        <location evidence="1">Cell membrane</location>
        <topology evidence="1">Single-pass type I membrane protein</topology>
    </subcellularLocation>
</comment>
<dbReference type="AlphaFoldDB" id="A0A484KU36"/>
<organism evidence="14 15">
    <name type="scientific">Cuscuta campestris</name>
    <dbReference type="NCBI Taxonomy" id="132261"/>
    <lineage>
        <taxon>Eukaryota</taxon>
        <taxon>Viridiplantae</taxon>
        <taxon>Streptophyta</taxon>
        <taxon>Embryophyta</taxon>
        <taxon>Tracheophyta</taxon>
        <taxon>Spermatophyta</taxon>
        <taxon>Magnoliopsida</taxon>
        <taxon>eudicotyledons</taxon>
        <taxon>Gunneridae</taxon>
        <taxon>Pentapetalae</taxon>
        <taxon>asterids</taxon>
        <taxon>lamiids</taxon>
        <taxon>Solanales</taxon>
        <taxon>Convolvulaceae</taxon>
        <taxon>Cuscuteae</taxon>
        <taxon>Cuscuta</taxon>
        <taxon>Cuscuta subgen. Grammica</taxon>
        <taxon>Cuscuta sect. Cleistogrammica</taxon>
    </lineage>
</organism>
<dbReference type="InterPro" id="IPR032675">
    <property type="entry name" value="LRR_dom_sf"/>
</dbReference>
<proteinExistence type="inferred from homology"/>
<keyword evidence="15" id="KW-1185">Reference proteome</keyword>
<evidence type="ECO:0000256" key="4">
    <source>
        <dbReference type="ARBA" id="ARBA00022614"/>
    </source>
</evidence>
<name>A0A484KU36_9ASTE</name>
<evidence type="ECO:0000259" key="13">
    <source>
        <dbReference type="Pfam" id="PF08263"/>
    </source>
</evidence>
<dbReference type="Pfam" id="PF00560">
    <property type="entry name" value="LRR_1"/>
    <property type="match status" value="12"/>
</dbReference>
<dbReference type="SMART" id="SM00365">
    <property type="entry name" value="LRR_SD22"/>
    <property type="match status" value="5"/>
</dbReference>
<evidence type="ECO:0000256" key="5">
    <source>
        <dbReference type="ARBA" id="ARBA00022692"/>
    </source>
</evidence>
<keyword evidence="6" id="KW-0732">Signal</keyword>
<protein>
    <recommendedName>
        <fullName evidence="13">Leucine-rich repeat-containing N-terminal plant-type domain-containing protein</fullName>
    </recommendedName>
</protein>
<dbReference type="SUPFAM" id="SSF52058">
    <property type="entry name" value="L domain-like"/>
    <property type="match status" value="3"/>
</dbReference>
<evidence type="ECO:0000256" key="1">
    <source>
        <dbReference type="ARBA" id="ARBA00004251"/>
    </source>
</evidence>
<dbReference type="GO" id="GO:0006952">
    <property type="term" value="P:defense response"/>
    <property type="evidence" value="ECO:0007669"/>
    <property type="project" value="UniProtKB-ARBA"/>
</dbReference>
<dbReference type="InterPro" id="IPR001611">
    <property type="entry name" value="Leu-rich_rpt"/>
</dbReference>
<dbReference type="InterPro" id="IPR013210">
    <property type="entry name" value="LRR_N_plant-typ"/>
</dbReference>
<sequence>MAALLQFKHHCRHFDDTILESWKDGGDCCSWGGVECDEQTDHVIGLDLSKSFLFGSINSSSPLFTLTHLQRLDLSWNNFNYSHIPSAIGNLSRLTHLNLSTSNFVGQIPQQQLSNITTLVSLNLSYPPADVIPYLEVGSLKGLVQHMTNLKHLDLSRVFMYSSTLPHDLLFNSSSLETLVLNGCGLMGEFPVAIFNLPKLKVIDLSNNYGLKGHLPNFPSGSPLKSLLLSGTSFGGVLPPSIGNLASLENIDIYGCSFTGKLPMSLGNLTQLVSVDNLIWGGNHFSPDSFTTSSLSWIGKLTKITRLDLGSKNLKGEIPSWLMNLTRLTELNINENQLTGPIPSSFMNLTRLTRLYINDNQLTGPIPSSFVNLTHLTDIDFSHNKLSGPFPSWLMNLTQLIHVDLSNNQLTGQILSQFSRIIEWLDLSYNNLEGSIPTNLSSLHNLKFLSLERNKLVGSVELSAFSRFQNLTSLILSHNNFVLGVKNISSKDANYFPSLHVLGLASCNLHEFPTFLPNNKHTLEYLDLSDNYLRGQIPAWIFDIGQNSHNGIDLNLSYNLLSSFERDHHVFHPRARIQTLDLRNNMLQGSLPIPSPSSSSLLSYLISNNNLSGEVSPLICSFTSLWNLDLSFNSLRGKLPQCFSKFGDSLLVLDLRGNNFDGNIPSMWRDGCQLRMISMSHNQLQGQFPRSLANCSMLEFVDFGNNQINDTFPFWLGTLAHLSVLILRSNSLHGVINDDFGFSNLRVIDLSNNSFSGKLPSKFIGTWNAMKTPDSSHSIAYMENLFLSNVSWTSGDGSFDYSMTIYNKGSELNYTKIPVIFYAVDFSSNRFEGHVPDVIGNLTRLQLLNLSRNHFSGQIPPSFSNMKNLESLDISRNQLSGQIPTRLTELTYLSSFDVSYNNLSGPIPQRNQFCNYDSKSYEGNPGLCVETWSKQCGNARTMPRLQQPPSITEEEEDSESDFKIKWTIISIGFVSGLVGGVVVGNEFTTRKHYWFVKTFAKIQRWYA</sequence>
<evidence type="ECO:0000256" key="6">
    <source>
        <dbReference type="ARBA" id="ARBA00022729"/>
    </source>
</evidence>
<keyword evidence="10" id="KW-0675">Receptor</keyword>
<dbReference type="SMART" id="SM00369">
    <property type="entry name" value="LRR_TYP"/>
    <property type="match status" value="11"/>
</dbReference>
<dbReference type="InterPro" id="IPR003591">
    <property type="entry name" value="Leu-rich_rpt_typical-subtyp"/>
</dbReference>
<dbReference type="EMBL" id="OOIL02000603">
    <property type="protein sequence ID" value="VFQ67404.1"/>
    <property type="molecule type" value="Genomic_DNA"/>
</dbReference>
<dbReference type="FunFam" id="3.80.10.10:FF:000095">
    <property type="entry name" value="LRR receptor-like serine/threonine-protein kinase GSO1"/>
    <property type="match status" value="2"/>
</dbReference>
<evidence type="ECO:0000256" key="3">
    <source>
        <dbReference type="ARBA" id="ARBA00022475"/>
    </source>
</evidence>
<evidence type="ECO:0000256" key="11">
    <source>
        <dbReference type="ARBA" id="ARBA00023180"/>
    </source>
</evidence>
<dbReference type="OrthoDB" id="1263993at2759"/>
<evidence type="ECO:0000313" key="14">
    <source>
        <dbReference type="EMBL" id="VFQ67404.1"/>
    </source>
</evidence>
<keyword evidence="3" id="KW-1003">Cell membrane</keyword>
<evidence type="ECO:0000313" key="15">
    <source>
        <dbReference type="Proteomes" id="UP000595140"/>
    </source>
</evidence>
<comment type="similarity">
    <text evidence="2">Belongs to the RLP family.</text>
</comment>
<evidence type="ECO:0000256" key="2">
    <source>
        <dbReference type="ARBA" id="ARBA00009592"/>
    </source>
</evidence>
<dbReference type="GO" id="GO:0005886">
    <property type="term" value="C:plasma membrane"/>
    <property type="evidence" value="ECO:0007669"/>
    <property type="project" value="UniProtKB-SubCell"/>
</dbReference>
<dbReference type="Proteomes" id="UP000595140">
    <property type="component" value="Unassembled WGS sequence"/>
</dbReference>